<dbReference type="InterPro" id="IPR051959">
    <property type="entry name" value="PAK1-Kinase_Regulator"/>
</dbReference>
<keyword evidence="2 4" id="KW-0853">WD repeat</keyword>
<evidence type="ECO:0000256" key="4">
    <source>
        <dbReference type="PROSITE-ProRule" id="PRU00221"/>
    </source>
</evidence>
<dbReference type="FunCoup" id="A0A1X2HGX9">
    <property type="interactions" value="430"/>
</dbReference>
<evidence type="ECO:0000256" key="2">
    <source>
        <dbReference type="ARBA" id="ARBA00022574"/>
    </source>
</evidence>
<evidence type="ECO:0000313" key="6">
    <source>
        <dbReference type="EMBL" id="ORY98142.1"/>
    </source>
</evidence>
<accession>A0A1X2HGX9</accession>
<dbReference type="PRINTS" id="PR00320">
    <property type="entry name" value="GPROTEINBRPT"/>
</dbReference>
<dbReference type="CDD" id="cd00200">
    <property type="entry name" value="WD40"/>
    <property type="match status" value="1"/>
</dbReference>
<dbReference type="InterPro" id="IPR020472">
    <property type="entry name" value="WD40_PAC1"/>
</dbReference>
<feature type="region of interest" description="Disordered" evidence="5">
    <location>
        <begin position="1"/>
        <end position="26"/>
    </location>
</feature>
<evidence type="ECO:0000256" key="1">
    <source>
        <dbReference type="ARBA" id="ARBA00022517"/>
    </source>
</evidence>
<proteinExistence type="predicted"/>
<keyword evidence="1" id="KW-0690">Ribosome biogenesis</keyword>
<evidence type="ECO:0000256" key="5">
    <source>
        <dbReference type="SAM" id="MobiDB-lite"/>
    </source>
</evidence>
<dbReference type="AlphaFoldDB" id="A0A1X2HGX9"/>
<dbReference type="OMA" id="IIIWRTK"/>
<dbReference type="Proteomes" id="UP000242180">
    <property type="component" value="Unassembled WGS sequence"/>
</dbReference>
<dbReference type="OrthoDB" id="308449at2759"/>
<dbReference type="EMBL" id="MCGN01000004">
    <property type="protein sequence ID" value="ORY98142.1"/>
    <property type="molecule type" value="Genomic_DNA"/>
</dbReference>
<dbReference type="SMART" id="SM00320">
    <property type="entry name" value="WD40"/>
    <property type="match status" value="5"/>
</dbReference>
<name>A0A1X2HGX9_SYNRA</name>
<feature type="repeat" description="WD" evidence="4">
    <location>
        <begin position="267"/>
        <end position="290"/>
    </location>
</feature>
<dbReference type="Gene3D" id="2.130.10.10">
    <property type="entry name" value="YVTN repeat-like/Quinoprotein amine dehydrogenase"/>
    <property type="match status" value="2"/>
</dbReference>
<protein>
    <submittedName>
        <fullName evidence="6">WD40-repeat-containing domain protein</fullName>
    </submittedName>
</protein>
<feature type="compositionally biased region" description="Basic and acidic residues" evidence="5">
    <location>
        <begin position="1"/>
        <end position="13"/>
    </location>
</feature>
<sequence>MPTESKKRSRTDTQPEDTTPKKKQQIASVGSEINALLGTKSKRDPDQIENFRVITGTYERILYGINAYWEKDSSKFVLEPVFIVPAHTGCIRTVAMGGTFLASGSTDEIIRLYDVKKRKEYGSLGGHHSGDINDIQFYGKYMLSASEDKTICLWRTKDWEYLKTLKGHKGRVNSLAVHPSGKIALSVSSDRTVMVWNLMTARKASSNKLYKEGLIVLWNSDGSQYAILFDREINIYNVANADVLTTMKHASRFLCMSYFKAKDGKDYIVSGHEDKTARIWDTSSGECVRELTGHKLRVKALSVVETTKEDEPVSVLATVSSDGVIKCWDLDAAVTADVEPVGEYNTKSRATCCVTHAGFSKSE</sequence>
<comment type="caution">
    <text evidence="6">The sequence shown here is derived from an EMBL/GenBank/DDBJ whole genome shotgun (WGS) entry which is preliminary data.</text>
</comment>
<organism evidence="6 7">
    <name type="scientific">Syncephalastrum racemosum</name>
    <name type="common">Filamentous fungus</name>
    <dbReference type="NCBI Taxonomy" id="13706"/>
    <lineage>
        <taxon>Eukaryota</taxon>
        <taxon>Fungi</taxon>
        <taxon>Fungi incertae sedis</taxon>
        <taxon>Mucoromycota</taxon>
        <taxon>Mucoromycotina</taxon>
        <taxon>Mucoromycetes</taxon>
        <taxon>Mucorales</taxon>
        <taxon>Syncephalastraceae</taxon>
        <taxon>Syncephalastrum</taxon>
    </lineage>
</organism>
<dbReference type="STRING" id="13706.A0A1X2HGX9"/>
<evidence type="ECO:0000256" key="3">
    <source>
        <dbReference type="ARBA" id="ARBA00022737"/>
    </source>
</evidence>
<dbReference type="PANTHER" id="PTHR44675:SF1">
    <property type="entry name" value="P21-ACTIVATED PROTEIN KINASE-INTERACTING PROTEIN 1"/>
    <property type="match status" value="1"/>
</dbReference>
<dbReference type="GO" id="GO:0042254">
    <property type="term" value="P:ribosome biogenesis"/>
    <property type="evidence" value="ECO:0007669"/>
    <property type="project" value="UniProtKB-KW"/>
</dbReference>
<evidence type="ECO:0000313" key="7">
    <source>
        <dbReference type="Proteomes" id="UP000242180"/>
    </source>
</evidence>
<gene>
    <name evidence="6" type="ORF">BCR43DRAFT_490935</name>
</gene>
<feature type="repeat" description="WD" evidence="4">
    <location>
        <begin position="165"/>
        <end position="206"/>
    </location>
</feature>
<dbReference type="SUPFAM" id="SSF50978">
    <property type="entry name" value="WD40 repeat-like"/>
    <property type="match status" value="1"/>
</dbReference>
<dbReference type="PROSITE" id="PS00678">
    <property type="entry name" value="WD_REPEATS_1"/>
    <property type="match status" value="2"/>
</dbReference>
<dbReference type="PROSITE" id="PS50082">
    <property type="entry name" value="WD_REPEATS_2"/>
    <property type="match status" value="2"/>
</dbReference>
<dbReference type="InterPro" id="IPR015943">
    <property type="entry name" value="WD40/YVTN_repeat-like_dom_sf"/>
</dbReference>
<keyword evidence="7" id="KW-1185">Reference proteome</keyword>
<dbReference type="InterPro" id="IPR001680">
    <property type="entry name" value="WD40_rpt"/>
</dbReference>
<dbReference type="InterPro" id="IPR019775">
    <property type="entry name" value="WD40_repeat_CS"/>
</dbReference>
<dbReference type="Pfam" id="PF00400">
    <property type="entry name" value="WD40"/>
    <property type="match status" value="5"/>
</dbReference>
<reference evidence="6 7" key="1">
    <citation type="submission" date="2016-07" db="EMBL/GenBank/DDBJ databases">
        <title>Pervasive Adenine N6-methylation of Active Genes in Fungi.</title>
        <authorList>
            <consortium name="DOE Joint Genome Institute"/>
            <person name="Mondo S.J."/>
            <person name="Dannebaum R.O."/>
            <person name="Kuo R.C."/>
            <person name="Labutti K."/>
            <person name="Haridas S."/>
            <person name="Kuo A."/>
            <person name="Salamov A."/>
            <person name="Ahrendt S.R."/>
            <person name="Lipzen A."/>
            <person name="Sullivan W."/>
            <person name="Andreopoulos W.B."/>
            <person name="Clum A."/>
            <person name="Lindquist E."/>
            <person name="Daum C."/>
            <person name="Ramamoorthy G.K."/>
            <person name="Gryganskyi A."/>
            <person name="Culley D."/>
            <person name="Magnuson J.K."/>
            <person name="James T.Y."/>
            <person name="O'Malley M.A."/>
            <person name="Stajich J.E."/>
            <person name="Spatafora J.W."/>
            <person name="Visel A."/>
            <person name="Grigoriev I.V."/>
        </authorList>
    </citation>
    <scope>NUCLEOTIDE SEQUENCE [LARGE SCALE GENOMIC DNA]</scope>
    <source>
        <strain evidence="6 7">NRRL 2496</strain>
    </source>
</reference>
<keyword evidence="3" id="KW-0677">Repeat</keyword>
<dbReference type="InParanoid" id="A0A1X2HGX9"/>
<dbReference type="PANTHER" id="PTHR44675">
    <property type="entry name" value="PAK1 INTERACTING PROTEIN 1"/>
    <property type="match status" value="1"/>
</dbReference>
<dbReference type="InterPro" id="IPR036322">
    <property type="entry name" value="WD40_repeat_dom_sf"/>
</dbReference>
<dbReference type="PROSITE" id="PS50294">
    <property type="entry name" value="WD_REPEATS_REGION"/>
    <property type="match status" value="1"/>
</dbReference>